<keyword evidence="2" id="KW-1185">Reference proteome</keyword>
<organism evidence="1 2">
    <name type="scientific">Dentiscutata heterogama</name>
    <dbReference type="NCBI Taxonomy" id="1316150"/>
    <lineage>
        <taxon>Eukaryota</taxon>
        <taxon>Fungi</taxon>
        <taxon>Fungi incertae sedis</taxon>
        <taxon>Mucoromycota</taxon>
        <taxon>Glomeromycotina</taxon>
        <taxon>Glomeromycetes</taxon>
        <taxon>Diversisporales</taxon>
        <taxon>Gigasporaceae</taxon>
        <taxon>Dentiscutata</taxon>
    </lineage>
</organism>
<dbReference type="Proteomes" id="UP000789702">
    <property type="component" value="Unassembled WGS sequence"/>
</dbReference>
<evidence type="ECO:0000313" key="2">
    <source>
        <dbReference type="Proteomes" id="UP000789702"/>
    </source>
</evidence>
<accession>A0ACA9MS88</accession>
<sequence>FAALLELKICILLDVGTNLHKPQYITCEKIRLLIKENLLNPLIVSQNFKYKISNILDKPSESVFGYILVLPDAFSTY</sequence>
<gene>
    <name evidence="1" type="ORF">DHETER_LOCUS7531</name>
</gene>
<protein>
    <submittedName>
        <fullName evidence="1">13643_t:CDS:1</fullName>
    </submittedName>
</protein>
<comment type="caution">
    <text evidence="1">The sequence shown here is derived from an EMBL/GenBank/DDBJ whole genome shotgun (WGS) entry which is preliminary data.</text>
</comment>
<name>A0ACA9MS88_9GLOM</name>
<evidence type="ECO:0000313" key="1">
    <source>
        <dbReference type="EMBL" id="CAG8608439.1"/>
    </source>
</evidence>
<proteinExistence type="predicted"/>
<reference evidence="1" key="1">
    <citation type="submission" date="2021-06" db="EMBL/GenBank/DDBJ databases">
        <authorList>
            <person name="Kallberg Y."/>
            <person name="Tangrot J."/>
            <person name="Rosling A."/>
        </authorList>
    </citation>
    <scope>NUCLEOTIDE SEQUENCE</scope>
    <source>
        <strain evidence="1">IL203A</strain>
    </source>
</reference>
<dbReference type="EMBL" id="CAJVPU010010755">
    <property type="protein sequence ID" value="CAG8608439.1"/>
    <property type="molecule type" value="Genomic_DNA"/>
</dbReference>
<feature type="non-terminal residue" evidence="1">
    <location>
        <position position="1"/>
    </location>
</feature>